<keyword evidence="1" id="KW-1133">Transmembrane helix</keyword>
<comment type="caution">
    <text evidence="2">The sequence shown here is derived from an EMBL/GenBank/DDBJ whole genome shotgun (WGS) entry which is preliminary data.</text>
</comment>
<gene>
    <name evidence="2" type="ORF">GIB67_034094</name>
</gene>
<evidence type="ECO:0000313" key="2">
    <source>
        <dbReference type="EMBL" id="KAF6150395.1"/>
    </source>
</evidence>
<dbReference type="EMBL" id="JACGCM010001747">
    <property type="protein sequence ID" value="KAF6150395.1"/>
    <property type="molecule type" value="Genomic_DNA"/>
</dbReference>
<protein>
    <submittedName>
        <fullName evidence="2">Uncharacterized protein</fullName>
    </submittedName>
</protein>
<keyword evidence="3" id="KW-1185">Reference proteome</keyword>
<feature type="transmembrane region" description="Helical" evidence="1">
    <location>
        <begin position="61"/>
        <end position="82"/>
    </location>
</feature>
<evidence type="ECO:0000256" key="1">
    <source>
        <dbReference type="SAM" id="Phobius"/>
    </source>
</evidence>
<dbReference type="OrthoDB" id="10254721at2759"/>
<accession>A0A7J7M697</accession>
<keyword evidence="1" id="KW-0812">Transmembrane</keyword>
<evidence type="ECO:0000313" key="3">
    <source>
        <dbReference type="Proteomes" id="UP000541444"/>
    </source>
</evidence>
<sequence>MSSTLTVFPESAELTAPVSSGFPASTSAAQRKPHIRLPYAQCYGGQLGDGLAVLQSMRGGGIAVLLCGCLTDGFAMFMILLCS</sequence>
<keyword evidence="1" id="KW-0472">Membrane</keyword>
<organism evidence="2 3">
    <name type="scientific">Kingdonia uniflora</name>
    <dbReference type="NCBI Taxonomy" id="39325"/>
    <lineage>
        <taxon>Eukaryota</taxon>
        <taxon>Viridiplantae</taxon>
        <taxon>Streptophyta</taxon>
        <taxon>Embryophyta</taxon>
        <taxon>Tracheophyta</taxon>
        <taxon>Spermatophyta</taxon>
        <taxon>Magnoliopsida</taxon>
        <taxon>Ranunculales</taxon>
        <taxon>Circaeasteraceae</taxon>
        <taxon>Kingdonia</taxon>
    </lineage>
</organism>
<name>A0A7J7M697_9MAGN</name>
<dbReference type="AlphaFoldDB" id="A0A7J7M697"/>
<proteinExistence type="predicted"/>
<reference evidence="2 3" key="1">
    <citation type="journal article" date="2020" name="IScience">
        <title>Genome Sequencing of the Endangered Kingdonia uniflora (Circaeasteraceae, Ranunculales) Reveals Potential Mechanisms of Evolutionary Specialization.</title>
        <authorList>
            <person name="Sun Y."/>
            <person name="Deng T."/>
            <person name="Zhang A."/>
            <person name="Moore M.J."/>
            <person name="Landis J.B."/>
            <person name="Lin N."/>
            <person name="Zhang H."/>
            <person name="Zhang X."/>
            <person name="Huang J."/>
            <person name="Zhang X."/>
            <person name="Sun H."/>
            <person name="Wang H."/>
        </authorList>
    </citation>
    <scope>NUCLEOTIDE SEQUENCE [LARGE SCALE GENOMIC DNA]</scope>
    <source>
        <strain evidence="2">TB1705</strain>
        <tissue evidence="2">Leaf</tissue>
    </source>
</reference>
<dbReference type="Proteomes" id="UP000541444">
    <property type="component" value="Unassembled WGS sequence"/>
</dbReference>